<dbReference type="InterPro" id="IPR036986">
    <property type="entry name" value="S4_RNA-bd_sf"/>
</dbReference>
<dbReference type="InterPro" id="IPR000748">
    <property type="entry name" value="PsdUridine_synth_RsuA/RluB/E/F"/>
</dbReference>
<dbReference type="NCBIfam" id="TIGR00093">
    <property type="entry name" value="pseudouridine synthase"/>
    <property type="match status" value="1"/>
</dbReference>
<dbReference type="EC" id="5.4.99.-" evidence="4"/>
<dbReference type="SUPFAM" id="SSF55120">
    <property type="entry name" value="Pseudouridine synthase"/>
    <property type="match status" value="1"/>
</dbReference>
<organism evidence="5 6">
    <name type="scientific">Aerococcus urinaehominis</name>
    <dbReference type="NCBI Taxonomy" id="128944"/>
    <lineage>
        <taxon>Bacteria</taxon>
        <taxon>Bacillati</taxon>
        <taxon>Bacillota</taxon>
        <taxon>Bacilli</taxon>
        <taxon>Lactobacillales</taxon>
        <taxon>Aerococcaceae</taxon>
        <taxon>Aerococcus</taxon>
    </lineage>
</organism>
<dbReference type="FunFam" id="3.30.70.1560:FF:000001">
    <property type="entry name" value="Pseudouridine synthase"/>
    <property type="match status" value="1"/>
</dbReference>
<dbReference type="Pfam" id="PF00849">
    <property type="entry name" value="PseudoU_synth_2"/>
    <property type="match status" value="1"/>
</dbReference>
<evidence type="ECO:0000256" key="3">
    <source>
        <dbReference type="ARBA" id="ARBA00023235"/>
    </source>
</evidence>
<dbReference type="InterPro" id="IPR050343">
    <property type="entry name" value="RsuA_PseudoU_synthase"/>
</dbReference>
<evidence type="ECO:0000256" key="2">
    <source>
        <dbReference type="ARBA" id="ARBA00022884"/>
    </source>
</evidence>
<dbReference type="SUPFAM" id="SSF55174">
    <property type="entry name" value="Alpha-L RNA-binding motif"/>
    <property type="match status" value="1"/>
</dbReference>
<comment type="similarity">
    <text evidence="1 4">Belongs to the pseudouridine synthase RsuA family.</text>
</comment>
<keyword evidence="6" id="KW-1185">Reference proteome</keyword>
<reference evidence="6" key="2">
    <citation type="submission" date="2016-01" db="EMBL/GenBank/DDBJ databases">
        <title>Six Aerococcus type strain genome sequencing and assembly using PacBio and Illumina Hiseq.</title>
        <authorList>
            <person name="Carkaci D."/>
            <person name="Dargis R."/>
            <person name="Nielsen X.C."/>
            <person name="Skovgaard O."/>
            <person name="Fuursted K."/>
            <person name="Christensen J.J."/>
        </authorList>
    </citation>
    <scope>NUCLEOTIDE SEQUENCE [LARGE SCALE GENOMIC DNA]</scope>
    <source>
        <strain evidence="6">CCUG42038B</strain>
    </source>
</reference>
<dbReference type="GO" id="GO:0120159">
    <property type="term" value="F:rRNA pseudouridine synthase activity"/>
    <property type="evidence" value="ECO:0007669"/>
    <property type="project" value="UniProtKB-ARBA"/>
</dbReference>
<dbReference type="CDD" id="cd02553">
    <property type="entry name" value="PseudoU_synth_RsuA"/>
    <property type="match status" value="1"/>
</dbReference>
<dbReference type="OrthoDB" id="9807213at2"/>
<evidence type="ECO:0000256" key="4">
    <source>
        <dbReference type="RuleBase" id="RU003887"/>
    </source>
</evidence>
<dbReference type="PANTHER" id="PTHR47683">
    <property type="entry name" value="PSEUDOURIDINE SYNTHASE FAMILY PROTEIN-RELATED"/>
    <property type="match status" value="1"/>
</dbReference>
<dbReference type="PROSITE" id="PS50889">
    <property type="entry name" value="S4"/>
    <property type="match status" value="1"/>
</dbReference>
<dbReference type="InterPro" id="IPR018496">
    <property type="entry name" value="PsdUridine_synth_RsuA/RluB_CS"/>
</dbReference>
<accession>A0A109RGC1</accession>
<dbReference type="EMBL" id="CP014163">
    <property type="protein sequence ID" value="AMB98905.1"/>
    <property type="molecule type" value="Genomic_DNA"/>
</dbReference>
<dbReference type="GO" id="GO:0003723">
    <property type="term" value="F:RNA binding"/>
    <property type="evidence" value="ECO:0007669"/>
    <property type="project" value="UniProtKB-KW"/>
</dbReference>
<dbReference type="InterPro" id="IPR042092">
    <property type="entry name" value="PsdUridine_s_RsuA/RluB/E/F_cat"/>
</dbReference>
<reference evidence="5 6" key="1">
    <citation type="journal article" date="2016" name="Genome Announc.">
        <title>Complete Genome Sequences of Aerococcus christensenii CCUG 28831T, Aerococcus sanguinicola CCUG 43001T, Aerococcus urinae CCUG 36881T, Aerococcus urinaeequi CCUG 28094T, Aerococcus urinaehominis CCUG 42038 BT, and Aerococcus viridans CCUG 4311T.</title>
        <authorList>
            <person name="Carkaci D."/>
            <person name="Dargis R."/>
            <person name="Nielsen X.C."/>
            <person name="Skovgaard O."/>
            <person name="Fuursted K."/>
            <person name="Christensen J.J."/>
        </authorList>
    </citation>
    <scope>NUCLEOTIDE SEQUENCE [LARGE SCALE GENOMIC DNA]</scope>
    <source>
        <strain evidence="5 6">CCUG42038B</strain>
    </source>
</reference>
<dbReference type="PANTHER" id="PTHR47683:SF4">
    <property type="entry name" value="PSEUDOURIDINE SYNTHASE"/>
    <property type="match status" value="1"/>
</dbReference>
<dbReference type="PROSITE" id="PS01149">
    <property type="entry name" value="PSI_RSU"/>
    <property type="match status" value="1"/>
</dbReference>
<proteinExistence type="inferred from homology"/>
<evidence type="ECO:0000313" key="6">
    <source>
        <dbReference type="Proteomes" id="UP000062260"/>
    </source>
</evidence>
<dbReference type="CDD" id="cd00165">
    <property type="entry name" value="S4"/>
    <property type="match status" value="1"/>
</dbReference>
<evidence type="ECO:0000256" key="1">
    <source>
        <dbReference type="ARBA" id="ARBA00008348"/>
    </source>
</evidence>
<dbReference type="GO" id="GO:0000455">
    <property type="term" value="P:enzyme-directed rRNA pseudouridine synthesis"/>
    <property type="evidence" value="ECO:0007669"/>
    <property type="project" value="UniProtKB-ARBA"/>
</dbReference>
<dbReference type="SMART" id="SM00363">
    <property type="entry name" value="S4"/>
    <property type="match status" value="1"/>
</dbReference>
<keyword evidence="3 4" id="KW-0413">Isomerase</keyword>
<dbReference type="RefSeq" id="WP_067977770.1">
    <property type="nucleotide sequence ID" value="NZ_CP014163.1"/>
</dbReference>
<dbReference type="KEGG" id="auh:AWM75_02360"/>
<name>A0A109RGC1_9LACT</name>
<protein>
    <recommendedName>
        <fullName evidence="4">Pseudouridine synthase</fullName>
        <ecNumber evidence="4">5.4.99.-</ecNumber>
    </recommendedName>
</protein>
<dbReference type="InterPro" id="IPR006145">
    <property type="entry name" value="PsdUridine_synth_RsuA/RluA"/>
</dbReference>
<dbReference type="AlphaFoldDB" id="A0A109RGC1"/>
<dbReference type="GO" id="GO:0005829">
    <property type="term" value="C:cytosol"/>
    <property type="evidence" value="ECO:0007669"/>
    <property type="project" value="UniProtKB-ARBA"/>
</dbReference>
<dbReference type="InterPro" id="IPR020094">
    <property type="entry name" value="TruA/RsuA/RluB/E/F_N"/>
</dbReference>
<dbReference type="InterPro" id="IPR020103">
    <property type="entry name" value="PsdUridine_synth_cat_dom_sf"/>
</dbReference>
<keyword evidence="2" id="KW-0694">RNA-binding</keyword>
<dbReference type="Proteomes" id="UP000062260">
    <property type="component" value="Chromosome"/>
</dbReference>
<dbReference type="STRING" id="128944.AWM75_02360"/>
<dbReference type="Pfam" id="PF01479">
    <property type="entry name" value="S4"/>
    <property type="match status" value="1"/>
</dbReference>
<sequence length="242" mass="27746">MRLDKLISQQTIYSRKEVKKLIRAGRITVNGQLAQGPNQHVDEVLDTVSLDDEFIQYEPYIYYLLNKPAGYISSTKPGLYPTVISLLEEEIEAIYQPFPVGRLDVDTEGLLLITNDGDLAHQVTSPRHEVEKEYYAEVLGLVTEADQKAFKQGLDIGEDQKTKPSQLFIDGLDQDRQISYVRVILTEGKFHQVKRMFEAVGKEVSYLKRIRMGQCLLPDNLEIGEYLPLFREEAYQLFLDQA</sequence>
<gene>
    <name evidence="5" type="ORF">AWM75_02360</name>
</gene>
<dbReference type="Gene3D" id="3.30.70.1560">
    <property type="entry name" value="Alpha-L RNA-binding motif"/>
    <property type="match status" value="1"/>
</dbReference>
<dbReference type="InterPro" id="IPR002942">
    <property type="entry name" value="S4_RNA-bd"/>
</dbReference>
<evidence type="ECO:0000313" key="5">
    <source>
        <dbReference type="EMBL" id="AMB98905.1"/>
    </source>
</evidence>
<dbReference type="Gene3D" id="3.30.70.580">
    <property type="entry name" value="Pseudouridine synthase I, catalytic domain, N-terminal subdomain"/>
    <property type="match status" value="1"/>
</dbReference>
<dbReference type="Gene3D" id="3.10.290.10">
    <property type="entry name" value="RNA-binding S4 domain"/>
    <property type="match status" value="1"/>
</dbReference>